<organism evidence="5 6">
    <name type="scientific">Blepharisma stoltei</name>
    <dbReference type="NCBI Taxonomy" id="1481888"/>
    <lineage>
        <taxon>Eukaryota</taxon>
        <taxon>Sar</taxon>
        <taxon>Alveolata</taxon>
        <taxon>Ciliophora</taxon>
        <taxon>Postciliodesmatophora</taxon>
        <taxon>Heterotrichea</taxon>
        <taxon>Heterotrichida</taxon>
        <taxon>Blepharismidae</taxon>
        <taxon>Blepharisma</taxon>
    </lineage>
</organism>
<dbReference type="AlphaFoldDB" id="A0AAU9JU33"/>
<dbReference type="InterPro" id="IPR035892">
    <property type="entry name" value="C2_domain_sf"/>
</dbReference>
<dbReference type="GO" id="GO:0005544">
    <property type="term" value="F:calcium-dependent phospholipid binding"/>
    <property type="evidence" value="ECO:0007669"/>
    <property type="project" value="InterPro"/>
</dbReference>
<dbReference type="InterPro" id="IPR000008">
    <property type="entry name" value="C2_dom"/>
</dbReference>
<evidence type="ECO:0000313" key="6">
    <source>
        <dbReference type="Proteomes" id="UP001162131"/>
    </source>
</evidence>
<dbReference type="PROSITE" id="PS50234">
    <property type="entry name" value="VWFA"/>
    <property type="match status" value="1"/>
</dbReference>
<dbReference type="InterPro" id="IPR010734">
    <property type="entry name" value="Copine_C"/>
</dbReference>
<dbReference type="Proteomes" id="UP001162131">
    <property type="component" value="Unassembled WGS sequence"/>
</dbReference>
<sequence>MDSVGSRRKKSMKQYELFIKALNLSSKTTISPYCHLQWKTEDQPYMDADSTEVIPKTRDPAWKKSLIINWDGETLDTWNIQVLSGTELIGSVECSSRTLLSRHPFIAYLAKNNQNQITGTILIHSEEVKDIDKKLTLVLAGHDIEKKDIFGKSDPYLIFYRLLDDGNWYECYRTEKIMGTTEPNWKPIETNVHNLCNGELDRAIKIECYDWDRIGKDEYIASATVTLTDLCVNGSTFELINSDKKGREDYINSGKIEMISALSEKNYTFQEYLMMGTKINIMVGIDFTFSNGDHTLLSSLHYANTATKNEYQRAIESLQEVLEKNIESPTYEAYGFGGIPDWLESKQVNHCFALNKNEDNPSVSSFADIVQKYLDGLLNIKLSGPSYFHGILQKAVDKAKPIIDGKLYTILILVTDGDIDDLPQTVELLQEASKYPISVIVVGVGEADFSNMNSLDSDTGLLRANKQSDPTMRDLVQFVPYRQLMSTPQLLSDKILEELPEQFETYMRNAGIKPEFTPEALIRSLTIKHLNSLGKSLLS</sequence>
<comment type="similarity">
    <text evidence="1">Belongs to the copine family.</text>
</comment>
<proteinExistence type="inferred from homology"/>
<protein>
    <recommendedName>
        <fullName evidence="7">C2 domain-containing protein</fullName>
    </recommendedName>
</protein>
<dbReference type="InterPro" id="IPR037768">
    <property type="entry name" value="C2B_Copine"/>
</dbReference>
<dbReference type="PROSITE" id="PS50004">
    <property type="entry name" value="C2"/>
    <property type="match status" value="1"/>
</dbReference>
<keyword evidence="2" id="KW-0677">Repeat</keyword>
<dbReference type="GO" id="GO:0005886">
    <property type="term" value="C:plasma membrane"/>
    <property type="evidence" value="ECO:0007669"/>
    <property type="project" value="TreeGrafter"/>
</dbReference>
<evidence type="ECO:0000259" key="3">
    <source>
        <dbReference type="PROSITE" id="PS50004"/>
    </source>
</evidence>
<dbReference type="CDD" id="cd04047">
    <property type="entry name" value="C2B_Copine"/>
    <property type="match status" value="1"/>
</dbReference>
<gene>
    <name evidence="5" type="ORF">BSTOLATCC_MIC50968</name>
</gene>
<dbReference type="Pfam" id="PF00168">
    <property type="entry name" value="C2"/>
    <property type="match status" value="2"/>
</dbReference>
<dbReference type="Gene3D" id="3.40.50.410">
    <property type="entry name" value="von Willebrand factor, type A domain"/>
    <property type="match status" value="1"/>
</dbReference>
<dbReference type="SMART" id="SM00327">
    <property type="entry name" value="VWA"/>
    <property type="match status" value="1"/>
</dbReference>
<dbReference type="SMART" id="SM00239">
    <property type="entry name" value="C2"/>
    <property type="match status" value="1"/>
</dbReference>
<dbReference type="Pfam" id="PF07002">
    <property type="entry name" value="Copine"/>
    <property type="match status" value="1"/>
</dbReference>
<dbReference type="GO" id="GO:0071277">
    <property type="term" value="P:cellular response to calcium ion"/>
    <property type="evidence" value="ECO:0007669"/>
    <property type="project" value="TreeGrafter"/>
</dbReference>
<dbReference type="SUPFAM" id="SSF49562">
    <property type="entry name" value="C2 domain (Calcium/lipid-binding domain, CaLB)"/>
    <property type="match status" value="2"/>
</dbReference>
<reference evidence="5" key="1">
    <citation type="submission" date="2021-09" db="EMBL/GenBank/DDBJ databases">
        <authorList>
            <consortium name="AG Swart"/>
            <person name="Singh M."/>
            <person name="Singh A."/>
            <person name="Seah K."/>
            <person name="Emmerich C."/>
        </authorList>
    </citation>
    <scope>NUCLEOTIDE SEQUENCE</scope>
    <source>
        <strain evidence="5">ATCC30299</strain>
    </source>
</reference>
<evidence type="ECO:0000259" key="4">
    <source>
        <dbReference type="PROSITE" id="PS50234"/>
    </source>
</evidence>
<comment type="caution">
    <text evidence="5">The sequence shown here is derived from an EMBL/GenBank/DDBJ whole genome shotgun (WGS) entry which is preliminary data.</text>
</comment>
<evidence type="ECO:0008006" key="7">
    <source>
        <dbReference type="Google" id="ProtNLM"/>
    </source>
</evidence>
<dbReference type="PANTHER" id="PTHR10857:SF106">
    <property type="entry name" value="C2 DOMAIN-CONTAINING PROTEIN"/>
    <property type="match status" value="1"/>
</dbReference>
<feature type="domain" description="C2" evidence="3">
    <location>
        <begin position="102"/>
        <end position="241"/>
    </location>
</feature>
<dbReference type="InterPro" id="IPR045052">
    <property type="entry name" value="Copine"/>
</dbReference>
<dbReference type="EMBL" id="CAJZBQ010000051">
    <property type="protein sequence ID" value="CAG9330375.1"/>
    <property type="molecule type" value="Genomic_DNA"/>
</dbReference>
<evidence type="ECO:0000256" key="1">
    <source>
        <dbReference type="ARBA" id="ARBA00009048"/>
    </source>
</evidence>
<dbReference type="InterPro" id="IPR036465">
    <property type="entry name" value="vWFA_dom_sf"/>
</dbReference>
<dbReference type="SUPFAM" id="SSF53300">
    <property type="entry name" value="vWA-like"/>
    <property type="match status" value="1"/>
</dbReference>
<dbReference type="Gene3D" id="2.60.40.150">
    <property type="entry name" value="C2 domain"/>
    <property type="match status" value="2"/>
</dbReference>
<dbReference type="PANTHER" id="PTHR10857">
    <property type="entry name" value="COPINE"/>
    <property type="match status" value="1"/>
</dbReference>
<feature type="domain" description="VWFA" evidence="4">
    <location>
        <begin position="280"/>
        <end position="479"/>
    </location>
</feature>
<name>A0AAU9JU33_9CILI</name>
<evidence type="ECO:0000256" key="2">
    <source>
        <dbReference type="ARBA" id="ARBA00022737"/>
    </source>
</evidence>
<keyword evidence="6" id="KW-1185">Reference proteome</keyword>
<dbReference type="InterPro" id="IPR002035">
    <property type="entry name" value="VWF_A"/>
</dbReference>
<evidence type="ECO:0000313" key="5">
    <source>
        <dbReference type="EMBL" id="CAG9330375.1"/>
    </source>
</evidence>
<accession>A0AAU9JU33</accession>